<dbReference type="Proteomes" id="UP000009319">
    <property type="component" value="Unassembled WGS sequence"/>
</dbReference>
<sequence length="109" mass="12436">MSRSRHQAKRRMQMLSTDRDFKAGGERFAVPTQGEVEGKLMVSELVAVACLQELLKKEHAPVIERVRRRILRDLKHRCCCLKLCPDDEKATADYALQILKSAVREAGSR</sequence>
<dbReference type="AlphaFoldDB" id="K0PYC9"/>
<protein>
    <submittedName>
        <fullName evidence="1">Uncharacterized protein</fullName>
    </submittedName>
</protein>
<name>K0PYC9_9HYPH</name>
<dbReference type="eggNOG" id="ENOG50302DF">
    <property type="taxonomic scope" value="Bacteria"/>
</dbReference>
<comment type="caution">
    <text evidence="1">The sequence shown here is derived from an EMBL/GenBank/DDBJ whole genome shotgun (WGS) entry which is preliminary data.</text>
</comment>
<accession>K0PYC9</accession>
<evidence type="ECO:0000313" key="1">
    <source>
        <dbReference type="EMBL" id="CCM78978.1"/>
    </source>
</evidence>
<organism evidence="1 2">
    <name type="scientific">Rhizobium mesoamericanum STM3625</name>
    <dbReference type="NCBI Taxonomy" id="1211777"/>
    <lineage>
        <taxon>Bacteria</taxon>
        <taxon>Pseudomonadati</taxon>
        <taxon>Pseudomonadota</taxon>
        <taxon>Alphaproteobacteria</taxon>
        <taxon>Hyphomicrobiales</taxon>
        <taxon>Rhizobiaceae</taxon>
        <taxon>Rhizobium/Agrobacterium group</taxon>
        <taxon>Rhizobium</taxon>
    </lineage>
</organism>
<evidence type="ECO:0000313" key="2">
    <source>
        <dbReference type="Proteomes" id="UP000009319"/>
    </source>
</evidence>
<reference evidence="1 2" key="1">
    <citation type="journal article" date="2013" name="Genome Announc.">
        <title>Draft Genome Sequence of Rhizobium mesoamericanum STM3625, a Nitrogen-Fixing Symbiont of Mimosa pudica Isolated in French Guiana (South America).</title>
        <authorList>
            <person name="Moulin L."/>
            <person name="Mornico D."/>
            <person name="Melkonian R."/>
            <person name="Klonowska A."/>
        </authorList>
    </citation>
    <scope>NUCLEOTIDE SEQUENCE [LARGE SCALE GENOMIC DNA]</scope>
    <source>
        <strain evidence="1 2">STM3625</strain>
    </source>
</reference>
<dbReference type="HOGENOM" id="CLU_165499_0_0_5"/>
<gene>
    <name evidence="1" type="ORF">BN77_p10216</name>
</gene>
<keyword evidence="2" id="KW-1185">Reference proteome</keyword>
<dbReference type="EMBL" id="CANI01000042">
    <property type="protein sequence ID" value="CCM78978.1"/>
    <property type="molecule type" value="Genomic_DNA"/>
</dbReference>
<proteinExistence type="predicted"/>